<dbReference type="PRINTS" id="PR00463">
    <property type="entry name" value="EP450I"/>
</dbReference>
<proteinExistence type="inferred from homology"/>
<dbReference type="PANTHER" id="PTHR24291:SF50">
    <property type="entry name" value="BIFUNCTIONAL ALBAFLAVENONE MONOOXYGENASE_TERPENE SYNTHASE"/>
    <property type="match status" value="1"/>
</dbReference>
<dbReference type="SUPFAM" id="SSF48264">
    <property type="entry name" value="Cytochrome P450"/>
    <property type="match status" value="1"/>
</dbReference>
<gene>
    <name evidence="8" type="ORF">UFOPK3773_00008</name>
</gene>
<dbReference type="PRINTS" id="PR00385">
    <property type="entry name" value="P450"/>
</dbReference>
<dbReference type="GO" id="GO:0020037">
    <property type="term" value="F:heme binding"/>
    <property type="evidence" value="ECO:0007669"/>
    <property type="project" value="InterPro"/>
</dbReference>
<sequence length="486" mass="53987">MSRARNDRHNGGVNDYRDQIRAAEARIERATPANIPRDRRRDVSRPPGPSQVVSLTRLLNRGPATARFFLNLERDYQPLAHTRLAGQHLYILNDPEVIIDVLLTRSRSTMKGRGLQAAKALLGNGLLTSESDDHMRQRRLVQPAFHRERIAGYSLDMVRRAAQHSDMWRDGQQVEVVRDMSALTLAIVGDTLFRADLSGEAAEVGEALSGVLEGAGGRLLLGPAAMRVPTPGRRRALQSSARLEAVVARLIAEHRSSGDTGDILSMLVAAQEDGTGMSDEQVRDEVMTLMLAGHETTAMTLSWTWLLLSGNPSVAAWWRQELDVLFADRDPTMADIASMPRTQAIVAESMRLFPPAWVMGRRLLADMEVGGHTLPSGAIVLTSMVALHRSERWWTNPHQFVPTRWLGANGSFDEGAPGQPKGAWFGFGFGNRRCIGEQFAWTEAMLVMATLGRRWTLERTSSTPVRLRPNITLRPTSDTTMVLRRR</sequence>
<dbReference type="InterPro" id="IPR036396">
    <property type="entry name" value="Cyt_P450_sf"/>
</dbReference>
<protein>
    <submittedName>
        <fullName evidence="8">Unannotated protein</fullName>
    </submittedName>
</protein>
<keyword evidence="6" id="KW-0503">Monooxygenase</keyword>
<evidence type="ECO:0000256" key="3">
    <source>
        <dbReference type="ARBA" id="ARBA00022723"/>
    </source>
</evidence>
<dbReference type="Gene3D" id="1.10.630.10">
    <property type="entry name" value="Cytochrome P450"/>
    <property type="match status" value="1"/>
</dbReference>
<keyword evidence="3" id="KW-0479">Metal-binding</keyword>
<dbReference type="GO" id="GO:0016705">
    <property type="term" value="F:oxidoreductase activity, acting on paired donors, with incorporation or reduction of molecular oxygen"/>
    <property type="evidence" value="ECO:0007669"/>
    <property type="project" value="InterPro"/>
</dbReference>
<keyword evidence="4" id="KW-0560">Oxidoreductase</keyword>
<dbReference type="GO" id="GO:0005506">
    <property type="term" value="F:iron ion binding"/>
    <property type="evidence" value="ECO:0007669"/>
    <property type="project" value="InterPro"/>
</dbReference>
<keyword evidence="2" id="KW-0349">Heme</keyword>
<dbReference type="InterPro" id="IPR002401">
    <property type="entry name" value="Cyt_P450_E_grp-I"/>
</dbReference>
<evidence type="ECO:0000256" key="5">
    <source>
        <dbReference type="ARBA" id="ARBA00023004"/>
    </source>
</evidence>
<dbReference type="InterPro" id="IPR001128">
    <property type="entry name" value="Cyt_P450"/>
</dbReference>
<evidence type="ECO:0000256" key="6">
    <source>
        <dbReference type="ARBA" id="ARBA00023033"/>
    </source>
</evidence>
<dbReference type="InterPro" id="IPR017972">
    <property type="entry name" value="Cyt_P450_CS"/>
</dbReference>
<accession>A0A6J7I882</accession>
<feature type="region of interest" description="Disordered" evidence="7">
    <location>
        <begin position="27"/>
        <end position="51"/>
    </location>
</feature>
<evidence type="ECO:0000256" key="2">
    <source>
        <dbReference type="ARBA" id="ARBA00022617"/>
    </source>
</evidence>
<name>A0A6J7I882_9ZZZZ</name>
<dbReference type="GO" id="GO:0004497">
    <property type="term" value="F:monooxygenase activity"/>
    <property type="evidence" value="ECO:0007669"/>
    <property type="project" value="UniProtKB-KW"/>
</dbReference>
<dbReference type="PROSITE" id="PS00086">
    <property type="entry name" value="CYTOCHROME_P450"/>
    <property type="match status" value="1"/>
</dbReference>
<reference evidence="8" key="1">
    <citation type="submission" date="2020-05" db="EMBL/GenBank/DDBJ databases">
        <authorList>
            <person name="Chiriac C."/>
            <person name="Salcher M."/>
            <person name="Ghai R."/>
            <person name="Kavagutti S V."/>
        </authorList>
    </citation>
    <scope>NUCLEOTIDE SEQUENCE</scope>
</reference>
<dbReference type="EMBL" id="CAFBNF010000001">
    <property type="protein sequence ID" value="CAB4926794.1"/>
    <property type="molecule type" value="Genomic_DNA"/>
</dbReference>
<keyword evidence="5" id="KW-0408">Iron</keyword>
<evidence type="ECO:0000256" key="1">
    <source>
        <dbReference type="ARBA" id="ARBA00010617"/>
    </source>
</evidence>
<dbReference type="AlphaFoldDB" id="A0A6J7I882"/>
<dbReference type="PANTHER" id="PTHR24291">
    <property type="entry name" value="CYTOCHROME P450 FAMILY 4"/>
    <property type="match status" value="1"/>
</dbReference>
<dbReference type="Pfam" id="PF00067">
    <property type="entry name" value="p450"/>
    <property type="match status" value="1"/>
</dbReference>
<evidence type="ECO:0000313" key="8">
    <source>
        <dbReference type="EMBL" id="CAB4926794.1"/>
    </source>
</evidence>
<evidence type="ECO:0000256" key="4">
    <source>
        <dbReference type="ARBA" id="ARBA00023002"/>
    </source>
</evidence>
<dbReference type="InterPro" id="IPR050196">
    <property type="entry name" value="Cytochrome_P450_Monoox"/>
</dbReference>
<organism evidence="8">
    <name type="scientific">freshwater metagenome</name>
    <dbReference type="NCBI Taxonomy" id="449393"/>
    <lineage>
        <taxon>unclassified sequences</taxon>
        <taxon>metagenomes</taxon>
        <taxon>ecological metagenomes</taxon>
    </lineage>
</organism>
<evidence type="ECO:0000256" key="7">
    <source>
        <dbReference type="SAM" id="MobiDB-lite"/>
    </source>
</evidence>
<comment type="similarity">
    <text evidence="1">Belongs to the cytochrome P450 family.</text>
</comment>